<dbReference type="PROSITE" id="PS50851">
    <property type="entry name" value="CHEW"/>
    <property type="match status" value="1"/>
</dbReference>
<name>A0A2G6PF06_9GAMM</name>
<dbReference type="GO" id="GO:0006935">
    <property type="term" value="P:chemotaxis"/>
    <property type="evidence" value="ECO:0007669"/>
    <property type="project" value="InterPro"/>
</dbReference>
<dbReference type="GO" id="GO:0007165">
    <property type="term" value="P:signal transduction"/>
    <property type="evidence" value="ECO:0007669"/>
    <property type="project" value="InterPro"/>
</dbReference>
<evidence type="ECO:0000313" key="3">
    <source>
        <dbReference type="Proteomes" id="UP000229278"/>
    </source>
</evidence>
<evidence type="ECO:0000259" key="1">
    <source>
        <dbReference type="PROSITE" id="PS50851"/>
    </source>
</evidence>
<dbReference type="Gene3D" id="2.40.50.180">
    <property type="entry name" value="CheA-289, Domain 4"/>
    <property type="match status" value="1"/>
</dbReference>
<dbReference type="InterPro" id="IPR002545">
    <property type="entry name" value="CheW-lke_dom"/>
</dbReference>
<dbReference type="Proteomes" id="UP000229278">
    <property type="component" value="Unassembled WGS sequence"/>
</dbReference>
<feature type="domain" description="CheW-like" evidence="1">
    <location>
        <begin position="18"/>
        <end position="164"/>
    </location>
</feature>
<gene>
    <name evidence="2" type="ORF">CSA09_03145</name>
</gene>
<sequence>MRRVAPPLLTDFIMDTVSLRCLLITLHGGQVILPSSLVIEVLPFATPLRIEAAPPWVVGAMLWQNLTTPLVSLGRLVFGVPPDDDTNSRIVIVNALGVDPKLPHFGILGTAAPRPFSMQREDICLDPAAPEEDSDHLGVLGWARYNEHPVIIPDLEAIESVLQPLVRRN</sequence>
<dbReference type="EMBL" id="PDTV01000007">
    <property type="protein sequence ID" value="PIE83082.1"/>
    <property type="molecule type" value="Genomic_DNA"/>
</dbReference>
<organism evidence="2 3">
    <name type="scientific">Candidatus Contendibacter odensensis</name>
    <dbReference type="NCBI Taxonomy" id="1400860"/>
    <lineage>
        <taxon>Bacteria</taxon>
        <taxon>Pseudomonadati</taxon>
        <taxon>Pseudomonadota</taxon>
        <taxon>Gammaproteobacteria</taxon>
        <taxon>Candidatus Competibacteraceae</taxon>
        <taxon>Candidatus Contendibacter</taxon>
    </lineage>
</organism>
<dbReference type="AlphaFoldDB" id="A0A2G6PF06"/>
<accession>A0A2G6PF06</accession>
<dbReference type="SMART" id="SM00260">
    <property type="entry name" value="CheW"/>
    <property type="match status" value="1"/>
</dbReference>
<protein>
    <recommendedName>
        <fullName evidence="1">CheW-like domain-containing protein</fullName>
    </recommendedName>
</protein>
<comment type="caution">
    <text evidence="2">The sequence shown here is derived from an EMBL/GenBank/DDBJ whole genome shotgun (WGS) entry which is preliminary data.</text>
</comment>
<dbReference type="InterPro" id="IPR036061">
    <property type="entry name" value="CheW-like_dom_sf"/>
</dbReference>
<dbReference type="Pfam" id="PF01584">
    <property type="entry name" value="CheW"/>
    <property type="match status" value="1"/>
</dbReference>
<reference evidence="2 3" key="1">
    <citation type="submission" date="2017-10" db="EMBL/GenBank/DDBJ databases">
        <title>Novel microbial diversity and functional potential in the marine mammal oral microbiome.</title>
        <authorList>
            <person name="Dudek N.K."/>
            <person name="Sun C.L."/>
            <person name="Burstein D."/>
            <person name="Kantor R.S."/>
            <person name="Aliaga Goltsman D.S."/>
            <person name="Bik E.M."/>
            <person name="Thomas B.C."/>
            <person name="Banfield J.F."/>
            <person name="Relman D.A."/>
        </authorList>
    </citation>
    <scope>NUCLEOTIDE SEQUENCE [LARGE SCALE GENOMIC DNA]</scope>
    <source>
        <strain evidence="2">DOLJORAL78_50_517</strain>
    </source>
</reference>
<dbReference type="SUPFAM" id="SSF50341">
    <property type="entry name" value="CheW-like"/>
    <property type="match status" value="1"/>
</dbReference>
<evidence type="ECO:0000313" key="2">
    <source>
        <dbReference type="EMBL" id="PIE83082.1"/>
    </source>
</evidence>
<proteinExistence type="predicted"/>